<sequence>MLDQIDASEARGDMPPYGIGDGPNSLGEQTARAKSLGTDSSNTPDQPEGPVPPKNPLLDEQDENADIVGLKGEGLIEP</sequence>
<dbReference type="EMBL" id="PGGM01000012">
    <property type="protein sequence ID" value="PSH61596.1"/>
    <property type="molecule type" value="Genomic_DNA"/>
</dbReference>
<protein>
    <submittedName>
        <fullName evidence="2">Uncharacterized protein</fullName>
    </submittedName>
</protein>
<evidence type="ECO:0000313" key="3">
    <source>
        <dbReference type="Proteomes" id="UP000241764"/>
    </source>
</evidence>
<feature type="region of interest" description="Disordered" evidence="1">
    <location>
        <begin position="1"/>
        <end position="78"/>
    </location>
</feature>
<gene>
    <name evidence="2" type="ORF">CU103_22580</name>
</gene>
<organism evidence="2 3">
    <name type="scientific">Phyllobacterium sophorae</name>
    <dbReference type="NCBI Taxonomy" id="1520277"/>
    <lineage>
        <taxon>Bacteria</taxon>
        <taxon>Pseudomonadati</taxon>
        <taxon>Pseudomonadota</taxon>
        <taxon>Alphaproteobacteria</taxon>
        <taxon>Hyphomicrobiales</taxon>
        <taxon>Phyllobacteriaceae</taxon>
        <taxon>Phyllobacterium</taxon>
    </lineage>
</organism>
<proteinExistence type="predicted"/>
<dbReference type="AlphaFoldDB" id="A0A2P7B562"/>
<evidence type="ECO:0000313" key="2">
    <source>
        <dbReference type="EMBL" id="PSH61596.1"/>
    </source>
</evidence>
<reference evidence="3" key="1">
    <citation type="submission" date="2017-11" db="EMBL/GenBank/DDBJ databases">
        <authorList>
            <person name="Kuznetsova I."/>
            <person name="Sazanova A."/>
            <person name="Chirak E."/>
            <person name="Safronova V."/>
            <person name="Willems A."/>
        </authorList>
    </citation>
    <scope>NUCLEOTIDE SEQUENCE [LARGE SCALE GENOMIC DNA]</scope>
    <source>
        <strain evidence="3">CCBAU 03422</strain>
    </source>
</reference>
<accession>A0A2P7B562</accession>
<keyword evidence="3" id="KW-1185">Reference proteome</keyword>
<name>A0A2P7B562_9HYPH</name>
<evidence type="ECO:0000256" key="1">
    <source>
        <dbReference type="SAM" id="MobiDB-lite"/>
    </source>
</evidence>
<comment type="caution">
    <text evidence="2">The sequence shown here is derived from an EMBL/GenBank/DDBJ whole genome shotgun (WGS) entry which is preliminary data.</text>
</comment>
<dbReference type="Proteomes" id="UP000241764">
    <property type="component" value="Unassembled WGS sequence"/>
</dbReference>